<evidence type="ECO:0008006" key="2">
    <source>
        <dbReference type="Google" id="ProtNLM"/>
    </source>
</evidence>
<feature type="non-terminal residue" evidence="1">
    <location>
        <position position="190"/>
    </location>
</feature>
<name>X1HA67_9ZZZZ</name>
<evidence type="ECO:0000313" key="1">
    <source>
        <dbReference type="EMBL" id="GAH66287.1"/>
    </source>
</evidence>
<reference evidence="1" key="1">
    <citation type="journal article" date="2014" name="Front. Microbiol.">
        <title>High frequency of phylogenetically diverse reductive dehalogenase-homologous genes in deep subseafloor sedimentary metagenomes.</title>
        <authorList>
            <person name="Kawai M."/>
            <person name="Futagami T."/>
            <person name="Toyoda A."/>
            <person name="Takaki Y."/>
            <person name="Nishi S."/>
            <person name="Hori S."/>
            <person name="Arai W."/>
            <person name="Tsubouchi T."/>
            <person name="Morono Y."/>
            <person name="Uchiyama I."/>
            <person name="Ito T."/>
            <person name="Fujiyama A."/>
            <person name="Inagaki F."/>
            <person name="Takami H."/>
        </authorList>
    </citation>
    <scope>NUCLEOTIDE SEQUENCE</scope>
    <source>
        <strain evidence="1">Expedition CK06-06</strain>
    </source>
</reference>
<sequence length="190" mass="20883">MKAFHTIAVPHRDILAGRLTMDVFAADLWEVSRNRGPDEYKNSDLFFRKTYLTQGLQNILNITQRRLQGKGGDSVIQIQTPFGGGKTHSLIAMYHKTAQWQAKAVVVVGTALSTSTTIWGLLEKTLEGKIERMKGFTAPGKEAIGDLLSAHQPVLILMDELLEYVTKAAGKIVGESTLAAQTVAFIQELT</sequence>
<comment type="caution">
    <text evidence="1">The sequence shown here is derived from an EMBL/GenBank/DDBJ whole genome shotgun (WGS) entry which is preliminary data.</text>
</comment>
<organism evidence="1">
    <name type="scientific">marine sediment metagenome</name>
    <dbReference type="NCBI Taxonomy" id="412755"/>
    <lineage>
        <taxon>unclassified sequences</taxon>
        <taxon>metagenomes</taxon>
        <taxon>ecological metagenomes</taxon>
    </lineage>
</organism>
<proteinExistence type="predicted"/>
<dbReference type="AlphaFoldDB" id="X1HA67"/>
<accession>X1HA67</accession>
<gene>
    <name evidence="1" type="ORF">S03H2_42922</name>
</gene>
<dbReference type="EMBL" id="BARU01026743">
    <property type="protein sequence ID" value="GAH66287.1"/>
    <property type="molecule type" value="Genomic_DNA"/>
</dbReference>
<protein>
    <recommendedName>
        <fullName evidence="2">ATP-binding protein</fullName>
    </recommendedName>
</protein>